<dbReference type="InterPro" id="IPR018392">
    <property type="entry name" value="LysM"/>
</dbReference>
<dbReference type="GO" id="GO:0042742">
    <property type="term" value="P:defense response to bacterium"/>
    <property type="evidence" value="ECO:0007669"/>
    <property type="project" value="UniProtKB-KW"/>
</dbReference>
<dbReference type="Pfam" id="PF01476">
    <property type="entry name" value="LysM"/>
    <property type="match status" value="3"/>
</dbReference>
<proteinExistence type="predicted"/>
<dbReference type="GO" id="GO:0031640">
    <property type="term" value="P:killing of cells of another organism"/>
    <property type="evidence" value="ECO:0007669"/>
    <property type="project" value="UniProtKB-KW"/>
</dbReference>
<accession>A0A291QTV2</accession>
<keyword evidence="1" id="KW-0929">Antimicrobial</keyword>
<feature type="compositionally biased region" description="Polar residues" evidence="5">
    <location>
        <begin position="418"/>
        <end position="441"/>
    </location>
</feature>
<feature type="domain" description="LysM" evidence="7">
    <location>
        <begin position="449"/>
        <end position="492"/>
    </location>
</feature>
<dbReference type="Pfam" id="PF01832">
    <property type="entry name" value="Glucosaminidase"/>
    <property type="match status" value="1"/>
</dbReference>
<dbReference type="PANTHER" id="PTHR33308">
    <property type="entry name" value="PEPTIDOGLYCAN HYDROLASE FLGJ"/>
    <property type="match status" value="1"/>
</dbReference>
<feature type="domain" description="LysM" evidence="7">
    <location>
        <begin position="284"/>
        <end position="328"/>
    </location>
</feature>
<dbReference type="PROSITE" id="PS51782">
    <property type="entry name" value="LYSM"/>
    <property type="match status" value="2"/>
</dbReference>
<evidence type="ECO:0000256" key="4">
    <source>
        <dbReference type="ARBA" id="ARBA00032108"/>
    </source>
</evidence>
<evidence type="ECO:0000313" key="8">
    <source>
        <dbReference type="EMBL" id="ATL47341.1"/>
    </source>
</evidence>
<feature type="signal peptide" evidence="6">
    <location>
        <begin position="1"/>
        <end position="20"/>
    </location>
</feature>
<feature type="compositionally biased region" description="Polar residues" evidence="5">
    <location>
        <begin position="366"/>
        <end position="392"/>
    </location>
</feature>
<keyword evidence="6" id="KW-0732">Signal</keyword>
<evidence type="ECO:0000256" key="6">
    <source>
        <dbReference type="SAM" id="SignalP"/>
    </source>
</evidence>
<dbReference type="PANTHER" id="PTHR33308:SF9">
    <property type="entry name" value="PEPTIDOGLYCAN HYDROLASE FLGJ"/>
    <property type="match status" value="1"/>
</dbReference>
<dbReference type="SMART" id="SM00047">
    <property type="entry name" value="LYZ2"/>
    <property type="match status" value="1"/>
</dbReference>
<dbReference type="Gene3D" id="1.10.530.10">
    <property type="match status" value="1"/>
</dbReference>
<dbReference type="CDD" id="cd00118">
    <property type="entry name" value="LysM"/>
    <property type="match status" value="2"/>
</dbReference>
<keyword evidence="3" id="KW-0378">Hydrolase</keyword>
<evidence type="ECO:0000259" key="7">
    <source>
        <dbReference type="PROSITE" id="PS51782"/>
    </source>
</evidence>
<reference evidence="8 9" key="1">
    <citation type="submission" date="2017-10" db="EMBL/GenBank/DDBJ databases">
        <title>Paenichitinophaga pekingensis gen. nov., sp. nov., isolated from activated sludge.</title>
        <authorList>
            <person name="Jin D."/>
            <person name="Kong X."/>
            <person name="Deng Y."/>
            <person name="Bai Z."/>
        </authorList>
    </citation>
    <scope>NUCLEOTIDE SEQUENCE [LARGE SCALE GENOMIC DNA]</scope>
    <source>
        <strain evidence="8 9">13</strain>
    </source>
</reference>
<dbReference type="SMART" id="SM00257">
    <property type="entry name" value="LysM"/>
    <property type="match status" value="2"/>
</dbReference>
<dbReference type="AlphaFoldDB" id="A0A291QTV2"/>
<name>A0A291QTV2_9BACT</name>
<dbReference type="RefSeq" id="WP_098193723.1">
    <property type="nucleotide sequence ID" value="NZ_CP023777.1"/>
</dbReference>
<dbReference type="InterPro" id="IPR036779">
    <property type="entry name" value="LysM_dom_sf"/>
</dbReference>
<organism evidence="8 9">
    <name type="scientific">Chitinophaga caeni</name>
    <dbReference type="NCBI Taxonomy" id="2029983"/>
    <lineage>
        <taxon>Bacteria</taxon>
        <taxon>Pseudomonadati</taxon>
        <taxon>Bacteroidota</taxon>
        <taxon>Chitinophagia</taxon>
        <taxon>Chitinophagales</taxon>
        <taxon>Chitinophagaceae</taxon>
        <taxon>Chitinophaga</taxon>
    </lineage>
</organism>
<feature type="chain" id="PRO_5012064308" description="Peptidoglycan hydrolase" evidence="6">
    <location>
        <begin position="21"/>
        <end position="494"/>
    </location>
</feature>
<evidence type="ECO:0000313" key="9">
    <source>
        <dbReference type="Proteomes" id="UP000220133"/>
    </source>
</evidence>
<dbReference type="Gene3D" id="3.10.350.10">
    <property type="entry name" value="LysM domain"/>
    <property type="match status" value="2"/>
</dbReference>
<evidence type="ECO:0000256" key="5">
    <source>
        <dbReference type="SAM" id="MobiDB-lite"/>
    </source>
</evidence>
<dbReference type="EMBL" id="CP023777">
    <property type="protein sequence ID" value="ATL47341.1"/>
    <property type="molecule type" value="Genomic_DNA"/>
</dbReference>
<dbReference type="GO" id="GO:0004040">
    <property type="term" value="F:amidase activity"/>
    <property type="evidence" value="ECO:0007669"/>
    <property type="project" value="InterPro"/>
</dbReference>
<dbReference type="OrthoDB" id="977752at2"/>
<keyword evidence="9" id="KW-1185">Reference proteome</keyword>
<dbReference type="Proteomes" id="UP000220133">
    <property type="component" value="Chromosome"/>
</dbReference>
<dbReference type="KEGG" id="cbae:COR50_09250"/>
<evidence type="ECO:0000256" key="2">
    <source>
        <dbReference type="ARBA" id="ARBA00022638"/>
    </source>
</evidence>
<keyword evidence="2" id="KW-0081">Bacteriolytic enzyme</keyword>
<dbReference type="InterPro" id="IPR002901">
    <property type="entry name" value="MGlyc_endo_b_GlcNAc-like_dom"/>
</dbReference>
<dbReference type="SUPFAM" id="SSF54106">
    <property type="entry name" value="LysM domain"/>
    <property type="match status" value="2"/>
</dbReference>
<protein>
    <recommendedName>
        <fullName evidence="4">Peptidoglycan hydrolase</fullName>
    </recommendedName>
</protein>
<feature type="region of interest" description="Disordered" evidence="5">
    <location>
        <begin position="366"/>
        <end position="447"/>
    </location>
</feature>
<evidence type="ECO:0000256" key="3">
    <source>
        <dbReference type="ARBA" id="ARBA00022801"/>
    </source>
</evidence>
<evidence type="ECO:0000256" key="1">
    <source>
        <dbReference type="ARBA" id="ARBA00022529"/>
    </source>
</evidence>
<dbReference type="InterPro" id="IPR051056">
    <property type="entry name" value="Glycosyl_Hydrolase_73"/>
</dbReference>
<sequence length="494" mass="55410">MRKCCWIFLFVFGFTAISRAQKITPTQYIEMYKDLAIAEMKRSGVPASIKLAQGIIETQAGNSWLVINSNNHFGIKCKNNWGGESVYYDDDEKGECFRKYPSAYDSYKDHSDFLRNNPRYGFLFKYDVKDYKSWAYGLKQAGYATSKTYTQHIISTIEKYHLEDVTLEGLRDKSSYAEYAASHHIKEQPAYAVQTPGYTKPGTTTNNKPLPEPRNVTYPSHGTFEINGRKAIYVAAGSSMIQLAKEHKIRLSRLVQYNDLPNDNPPGKAMVLFLQKKNKKGKTDYHLVAKGESMHDIAQAEGIQMRWLLRRNKMKEGDEPTPGQRLALNGYASRTPELLAKGMDPDDAGDASDGFIKEITSTGKDIVQNTANNSNTDEIAGNSNQGQVQKNGTRPGPSAPRDVPAVEKRGPDPVQKTIPATSNSEPQPVSTGQQKPSQPQPGNLPAGMSYHEVVEKDTLYNISKRYNVTVAQIREWNHLPGYDIQIGQRLIIRK</sequence>
<gene>
    <name evidence="8" type="ORF">COR50_09250</name>
</gene>